<evidence type="ECO:0000313" key="2">
    <source>
        <dbReference type="Proteomes" id="UP001165120"/>
    </source>
</evidence>
<proteinExistence type="predicted"/>
<reference evidence="1" key="1">
    <citation type="submission" date="2023-04" db="EMBL/GenBank/DDBJ databases">
        <title>Candida boidinii NBRC 10035.</title>
        <authorList>
            <person name="Ichikawa N."/>
            <person name="Sato H."/>
            <person name="Tonouchi N."/>
        </authorList>
    </citation>
    <scope>NUCLEOTIDE SEQUENCE</scope>
    <source>
        <strain evidence="1">NBRC 10035</strain>
    </source>
</reference>
<name>A0A9W6WF02_CANBO</name>
<evidence type="ECO:0000313" key="1">
    <source>
        <dbReference type="EMBL" id="GME68042.1"/>
    </source>
</evidence>
<gene>
    <name evidence="1" type="ORF">Cboi02_000135900</name>
</gene>
<sequence length="159" mass="17756">MANIHNNMEEDKTFVQESNKFTKSVTATLTPMFGEPFQVAVTLPTQRPALDKRNSIPITCHISSNGCATEFGCCIYSISRHSKSGDEDKVEILQSVVNNSEDSLFDSTKRLSYLICKKFNCPTYLSVSGQLQIDDQMMVTKEVMLFLNQSIAELGDEAK</sequence>
<dbReference type="Proteomes" id="UP001165120">
    <property type="component" value="Unassembled WGS sequence"/>
</dbReference>
<organism evidence="1 2">
    <name type="scientific">Candida boidinii</name>
    <name type="common">Yeast</name>
    <dbReference type="NCBI Taxonomy" id="5477"/>
    <lineage>
        <taxon>Eukaryota</taxon>
        <taxon>Fungi</taxon>
        <taxon>Dikarya</taxon>
        <taxon>Ascomycota</taxon>
        <taxon>Saccharomycotina</taxon>
        <taxon>Pichiomycetes</taxon>
        <taxon>Pichiales</taxon>
        <taxon>Pichiaceae</taxon>
        <taxon>Ogataea</taxon>
        <taxon>Ogataea/Candida clade</taxon>
    </lineage>
</organism>
<accession>A0A9W6WF02</accession>
<protein>
    <submittedName>
        <fullName evidence="1">Unnamed protein product</fullName>
    </submittedName>
</protein>
<dbReference type="EMBL" id="BSXN01000312">
    <property type="protein sequence ID" value="GME68042.1"/>
    <property type="molecule type" value="Genomic_DNA"/>
</dbReference>
<comment type="caution">
    <text evidence="1">The sequence shown here is derived from an EMBL/GenBank/DDBJ whole genome shotgun (WGS) entry which is preliminary data.</text>
</comment>
<dbReference type="AlphaFoldDB" id="A0A9W6WF02"/>
<dbReference type="InterPro" id="IPR018854">
    <property type="entry name" value="Psome_chaperone_3/4"/>
</dbReference>
<dbReference type="Pfam" id="PF10448">
    <property type="entry name" value="POC3_POC4"/>
    <property type="match status" value="1"/>
</dbReference>
<keyword evidence="2" id="KW-1185">Reference proteome</keyword>
<dbReference type="Gene3D" id="3.30.230.100">
    <property type="match status" value="1"/>
</dbReference>